<name>A0ABN7XHN3_GIGMA</name>
<dbReference type="EMBL" id="CAJVQB010142500">
    <property type="protein sequence ID" value="CAG8854798.1"/>
    <property type="molecule type" value="Genomic_DNA"/>
</dbReference>
<accession>A0ABN7XHN3</accession>
<keyword evidence="2" id="KW-1185">Reference proteome</keyword>
<feature type="non-terminal residue" evidence="1">
    <location>
        <position position="1"/>
    </location>
</feature>
<protein>
    <submittedName>
        <fullName evidence="1">46477_t:CDS:1</fullName>
    </submittedName>
</protein>
<evidence type="ECO:0000313" key="2">
    <source>
        <dbReference type="Proteomes" id="UP000789901"/>
    </source>
</evidence>
<reference evidence="1 2" key="1">
    <citation type="submission" date="2021-06" db="EMBL/GenBank/DDBJ databases">
        <authorList>
            <person name="Kallberg Y."/>
            <person name="Tangrot J."/>
            <person name="Rosling A."/>
        </authorList>
    </citation>
    <scope>NUCLEOTIDE SEQUENCE [LARGE SCALE GENOMIC DNA]</scope>
    <source>
        <strain evidence="1 2">120-4 pot B 10/14</strain>
    </source>
</reference>
<feature type="non-terminal residue" evidence="1">
    <location>
        <position position="119"/>
    </location>
</feature>
<comment type="caution">
    <text evidence="1">The sequence shown here is derived from an EMBL/GenBank/DDBJ whole genome shotgun (WGS) entry which is preliminary data.</text>
</comment>
<evidence type="ECO:0000313" key="1">
    <source>
        <dbReference type="EMBL" id="CAG8854798.1"/>
    </source>
</evidence>
<sequence length="119" mass="14269">DQLDENVYVHQNFKEPQTKFRTHILNHDFEKDVAEQLNEWASKFENLRLLHASEVEKLRNGIAIYTYTIVFFLPERKTNRNGQVNTFKDLKFERQVEYYFTMQDLDGTLSCYKNGVTVR</sequence>
<proteinExistence type="predicted"/>
<dbReference type="Proteomes" id="UP000789901">
    <property type="component" value="Unassembled WGS sequence"/>
</dbReference>
<gene>
    <name evidence="1" type="ORF">GMARGA_LOCUS43619</name>
</gene>
<organism evidence="1 2">
    <name type="scientific">Gigaspora margarita</name>
    <dbReference type="NCBI Taxonomy" id="4874"/>
    <lineage>
        <taxon>Eukaryota</taxon>
        <taxon>Fungi</taxon>
        <taxon>Fungi incertae sedis</taxon>
        <taxon>Mucoromycota</taxon>
        <taxon>Glomeromycotina</taxon>
        <taxon>Glomeromycetes</taxon>
        <taxon>Diversisporales</taxon>
        <taxon>Gigasporaceae</taxon>
        <taxon>Gigaspora</taxon>
    </lineage>
</organism>